<keyword evidence="3 13" id="KW-0479">Metal-binding</keyword>
<dbReference type="Gene3D" id="1.25.40.820">
    <property type="match status" value="1"/>
</dbReference>
<accession>A0A673FFU8</accession>
<evidence type="ECO:0000256" key="10">
    <source>
        <dbReference type="ARBA" id="ARBA00047761"/>
    </source>
</evidence>
<evidence type="ECO:0000313" key="16">
    <source>
        <dbReference type="Ensembl" id="ENSSRHP00000000921.1"/>
    </source>
</evidence>
<comment type="subcellular location">
    <subcellularLocation>
        <location evidence="1 13">Nucleus</location>
    </subcellularLocation>
</comment>
<comment type="similarity">
    <text evidence="2 12 13">Belongs to the RPAP2 family.</text>
</comment>
<dbReference type="PANTHER" id="PTHR14732">
    <property type="entry name" value="RNA POLYMERASE II SUBUNIT B1 CTD PHOSPHATASE RPAP2-RELATED"/>
    <property type="match status" value="1"/>
</dbReference>
<sequence length="319" mass="36061">MDATGKIRASKSKKKGGKGTQVISAADEARKREAIKVALRQKLDLERKALQVVERLLEDSVTEEFLIDCAWHITPANYKDTVEERCIAKLCGYPRCPNKLTNIPTQQFKISTKTNRVYDITERKCFCSNFCYKASKCFELQISKTPLWLRKEERPPEVKLMNEGEGGSSGQEIKLVDKPVTETDIENPDSGKDPPLPLVDSHAQHLIQKRIAVEKLSQSLRDAVGTLRLTMSDVINDINNLVRTFRFTNTNIIHKRPEWTLIAVVLLSVLTEVSPLLRESLASPSSLEYISSLMSELKLEDKDLHNLVLLFKPCVTPQT</sequence>
<comment type="catalytic activity">
    <reaction evidence="11 13">
        <text>O-phospho-L-threonyl-[protein] + H2O = L-threonyl-[protein] + phosphate</text>
        <dbReference type="Rhea" id="RHEA:47004"/>
        <dbReference type="Rhea" id="RHEA-COMP:11060"/>
        <dbReference type="Rhea" id="RHEA-COMP:11605"/>
        <dbReference type="ChEBI" id="CHEBI:15377"/>
        <dbReference type="ChEBI" id="CHEBI:30013"/>
        <dbReference type="ChEBI" id="CHEBI:43474"/>
        <dbReference type="ChEBI" id="CHEBI:61977"/>
        <dbReference type="EC" id="3.1.3.16"/>
    </reaction>
</comment>
<evidence type="ECO:0000256" key="3">
    <source>
        <dbReference type="ARBA" id="ARBA00022723"/>
    </source>
</evidence>
<evidence type="ECO:0000256" key="2">
    <source>
        <dbReference type="ARBA" id="ARBA00005676"/>
    </source>
</evidence>
<keyword evidence="8 13" id="KW-0539">Nucleus</keyword>
<evidence type="ECO:0000256" key="14">
    <source>
        <dbReference type="SAM" id="MobiDB-lite"/>
    </source>
</evidence>
<dbReference type="GO" id="GO:0043175">
    <property type="term" value="F:RNA polymerase core enzyme binding"/>
    <property type="evidence" value="ECO:0007669"/>
    <property type="project" value="UniProtKB-UniRule"/>
</dbReference>
<comment type="subunit">
    <text evidence="13">Associates with the RNA polymerase II complex.</text>
</comment>
<dbReference type="GO" id="GO:0005634">
    <property type="term" value="C:nucleus"/>
    <property type="evidence" value="ECO:0007669"/>
    <property type="project" value="UniProtKB-SubCell"/>
</dbReference>
<dbReference type="InterPro" id="IPR038534">
    <property type="entry name" value="Rtr1/RPAP2_sf"/>
</dbReference>
<evidence type="ECO:0000256" key="12">
    <source>
        <dbReference type="PROSITE-ProRule" id="PRU00812"/>
    </source>
</evidence>
<dbReference type="GO" id="GO:0005737">
    <property type="term" value="C:cytoplasm"/>
    <property type="evidence" value="ECO:0007669"/>
    <property type="project" value="TreeGrafter"/>
</dbReference>
<gene>
    <name evidence="16" type="primary">LOC107716948</name>
</gene>
<feature type="domain" description="RTR1-type" evidence="15">
    <location>
        <begin position="68"/>
        <end position="151"/>
    </location>
</feature>
<keyword evidence="5 13" id="KW-0378">Hydrolase</keyword>
<dbReference type="PROSITE" id="PS51479">
    <property type="entry name" value="ZF_RTR1"/>
    <property type="match status" value="1"/>
</dbReference>
<dbReference type="Pfam" id="PF04181">
    <property type="entry name" value="RPAP2_Rtr1"/>
    <property type="match status" value="1"/>
</dbReference>
<dbReference type="InterPro" id="IPR007308">
    <property type="entry name" value="Rtr1/RPAP2_dom"/>
</dbReference>
<keyword evidence="17" id="KW-1185">Reference proteome</keyword>
<keyword evidence="6 13" id="KW-0862">Zinc</keyword>
<keyword evidence="4 13" id="KW-0863">Zinc-finger</keyword>
<comment type="function">
    <text evidence="9">Protein phosphatase that displays CTD phosphatase activity and regulates transcription of snRNA genes. Recognizes and binds phosphorylated 'Ser-7' of the C-terminal heptapeptide repeat domain (CTD) of the largest RNA polymerase II subunit POLR2A, and mediates dephosphorylation of 'Ser-5' of the CTD, thereby promoting transcription of snRNA genes. Downstream of EIF2AK3/PERK, dephosphorylates ERN1, a sensor for the endoplasmic reticulum unfolded protein response (UPR), to abort failed ER-stress adaptation and trigger apoptosis.</text>
</comment>
<dbReference type="GO" id="GO:0008270">
    <property type="term" value="F:zinc ion binding"/>
    <property type="evidence" value="ECO:0007669"/>
    <property type="project" value="UniProtKB-KW"/>
</dbReference>
<evidence type="ECO:0000256" key="7">
    <source>
        <dbReference type="ARBA" id="ARBA00022912"/>
    </source>
</evidence>
<evidence type="ECO:0000256" key="9">
    <source>
        <dbReference type="ARBA" id="ARBA00045547"/>
    </source>
</evidence>
<organism evidence="16 17">
    <name type="scientific">Sinocyclocheilus rhinocerous</name>
    <dbReference type="NCBI Taxonomy" id="307959"/>
    <lineage>
        <taxon>Eukaryota</taxon>
        <taxon>Metazoa</taxon>
        <taxon>Chordata</taxon>
        <taxon>Craniata</taxon>
        <taxon>Vertebrata</taxon>
        <taxon>Euteleostomi</taxon>
        <taxon>Actinopterygii</taxon>
        <taxon>Neopterygii</taxon>
        <taxon>Teleostei</taxon>
        <taxon>Ostariophysi</taxon>
        <taxon>Cypriniformes</taxon>
        <taxon>Cyprinidae</taxon>
        <taxon>Cyprininae</taxon>
        <taxon>Sinocyclocheilus</taxon>
    </lineage>
</organism>
<evidence type="ECO:0000256" key="8">
    <source>
        <dbReference type="ARBA" id="ARBA00023242"/>
    </source>
</evidence>
<dbReference type="InterPro" id="IPR039693">
    <property type="entry name" value="Rtr1/RPAP2"/>
</dbReference>
<evidence type="ECO:0000313" key="17">
    <source>
        <dbReference type="Proteomes" id="UP000472270"/>
    </source>
</evidence>
<evidence type="ECO:0000256" key="4">
    <source>
        <dbReference type="ARBA" id="ARBA00022771"/>
    </source>
</evidence>
<reference evidence="16" key="1">
    <citation type="submission" date="2025-08" db="UniProtKB">
        <authorList>
            <consortium name="Ensembl"/>
        </authorList>
    </citation>
    <scope>IDENTIFICATION</scope>
</reference>
<evidence type="ECO:0000259" key="15">
    <source>
        <dbReference type="PROSITE" id="PS51479"/>
    </source>
</evidence>
<evidence type="ECO:0000256" key="6">
    <source>
        <dbReference type="ARBA" id="ARBA00022833"/>
    </source>
</evidence>
<dbReference type="PANTHER" id="PTHR14732:SF0">
    <property type="entry name" value="RNA POLYMERASE II SUBUNIT B1 CTD PHOSPHATASE RPAP2-RELATED"/>
    <property type="match status" value="1"/>
</dbReference>
<dbReference type="GO" id="GO:0008420">
    <property type="term" value="F:RNA polymerase II CTD heptapeptide repeat phosphatase activity"/>
    <property type="evidence" value="ECO:0007669"/>
    <property type="project" value="UniProtKB-UniRule"/>
</dbReference>
<reference evidence="16" key="2">
    <citation type="submission" date="2025-09" db="UniProtKB">
        <authorList>
            <consortium name="Ensembl"/>
        </authorList>
    </citation>
    <scope>IDENTIFICATION</scope>
</reference>
<evidence type="ECO:0000256" key="5">
    <source>
        <dbReference type="ARBA" id="ARBA00022801"/>
    </source>
</evidence>
<name>A0A673FFU8_9TELE</name>
<dbReference type="EC" id="3.1.3.16" evidence="13"/>
<feature type="region of interest" description="Disordered" evidence="14">
    <location>
        <begin position="1"/>
        <end position="23"/>
    </location>
</feature>
<keyword evidence="7 13" id="KW-0904">Protein phosphatase</keyword>
<dbReference type="Proteomes" id="UP000472270">
    <property type="component" value="Unassembled WGS sequence"/>
</dbReference>
<evidence type="ECO:0000256" key="1">
    <source>
        <dbReference type="ARBA" id="ARBA00004123"/>
    </source>
</evidence>
<evidence type="ECO:0000256" key="11">
    <source>
        <dbReference type="ARBA" id="ARBA00048336"/>
    </source>
</evidence>
<dbReference type="AlphaFoldDB" id="A0A673FFU8"/>
<dbReference type="Ensembl" id="ENSSRHT00000000967.1">
    <property type="protein sequence ID" value="ENSSRHP00000000921.1"/>
    <property type="gene ID" value="ENSSRHG00000000664.1"/>
</dbReference>
<proteinExistence type="inferred from homology"/>
<comment type="catalytic activity">
    <reaction evidence="10 13">
        <text>O-phospho-L-seryl-[protein] + H2O = L-seryl-[protein] + phosphate</text>
        <dbReference type="Rhea" id="RHEA:20629"/>
        <dbReference type="Rhea" id="RHEA-COMP:9863"/>
        <dbReference type="Rhea" id="RHEA-COMP:11604"/>
        <dbReference type="ChEBI" id="CHEBI:15377"/>
        <dbReference type="ChEBI" id="CHEBI:29999"/>
        <dbReference type="ChEBI" id="CHEBI:43474"/>
        <dbReference type="ChEBI" id="CHEBI:83421"/>
        <dbReference type="EC" id="3.1.3.16"/>
    </reaction>
</comment>
<feature type="compositionally biased region" description="Basic residues" evidence="14">
    <location>
        <begin position="8"/>
        <end position="17"/>
    </location>
</feature>
<evidence type="ECO:0000256" key="13">
    <source>
        <dbReference type="RuleBase" id="RU367080"/>
    </source>
</evidence>
<protein>
    <recommendedName>
        <fullName evidence="13">RNA polymerase II subunit B1 CTD phosphatase RPAP2 homolog</fullName>
        <ecNumber evidence="13">3.1.3.16</ecNumber>
    </recommendedName>
</protein>